<dbReference type="Proteomes" id="UP000078540">
    <property type="component" value="Unassembled WGS sequence"/>
</dbReference>
<dbReference type="AlphaFoldDB" id="A0A195B3A6"/>
<feature type="compositionally biased region" description="Basic and acidic residues" evidence="1">
    <location>
        <begin position="140"/>
        <end position="151"/>
    </location>
</feature>
<feature type="region of interest" description="Disordered" evidence="1">
    <location>
        <begin position="138"/>
        <end position="159"/>
    </location>
</feature>
<sequence length="340" mass="38433">MKERTILRRDKSRVISSSLDIIRAKCREVGPDREESVPDRTLKRAARSLTRQSSLQNDKIPFEWKSSAIGMRLPRRFQKRQNNRSFCLRLPLTGITFKRRLPCVPYDITYPVGKTIVKAKQWAFGLRPIHLSRAFESGEAPERGKNGKQHDPVAGSTASMAKRDIAKKLISRLTVCELLYDPFLITPQYYASSAYLITELPTQESLQSKVQMEYLLNVPVLISTELAALRRGSRQLVRKGRGHERAKKPGKLVPRLRELHGDFGRKSVASGWCLVLAGHPVHTPHLPRFTARSEISSASGEVTRTKVKLTLDAPFCGISSKNVQNVVIRLAEEFCKQHDA</sequence>
<protein>
    <submittedName>
        <fullName evidence="2">Uncharacterized protein</fullName>
    </submittedName>
</protein>
<evidence type="ECO:0000256" key="1">
    <source>
        <dbReference type="SAM" id="MobiDB-lite"/>
    </source>
</evidence>
<accession>A0A195B3A6</accession>
<reference evidence="2 3" key="1">
    <citation type="submission" date="2015-09" db="EMBL/GenBank/DDBJ databases">
        <title>Atta colombica WGS genome.</title>
        <authorList>
            <person name="Nygaard S."/>
            <person name="Hu H."/>
            <person name="Boomsma J."/>
            <person name="Zhang G."/>
        </authorList>
    </citation>
    <scope>NUCLEOTIDE SEQUENCE [LARGE SCALE GENOMIC DNA]</scope>
    <source>
        <strain evidence="2">Treedump-2</strain>
        <tissue evidence="2">Whole body</tissue>
    </source>
</reference>
<gene>
    <name evidence="2" type="ORF">ALC53_10525</name>
</gene>
<organism evidence="2 3">
    <name type="scientific">Atta colombica</name>
    <dbReference type="NCBI Taxonomy" id="520822"/>
    <lineage>
        <taxon>Eukaryota</taxon>
        <taxon>Metazoa</taxon>
        <taxon>Ecdysozoa</taxon>
        <taxon>Arthropoda</taxon>
        <taxon>Hexapoda</taxon>
        <taxon>Insecta</taxon>
        <taxon>Pterygota</taxon>
        <taxon>Neoptera</taxon>
        <taxon>Endopterygota</taxon>
        <taxon>Hymenoptera</taxon>
        <taxon>Apocrita</taxon>
        <taxon>Aculeata</taxon>
        <taxon>Formicoidea</taxon>
        <taxon>Formicidae</taxon>
        <taxon>Myrmicinae</taxon>
        <taxon>Atta</taxon>
    </lineage>
</organism>
<name>A0A195B3A6_9HYME</name>
<evidence type="ECO:0000313" key="3">
    <source>
        <dbReference type="Proteomes" id="UP000078540"/>
    </source>
</evidence>
<evidence type="ECO:0000313" key="2">
    <source>
        <dbReference type="EMBL" id="KYM78971.1"/>
    </source>
</evidence>
<proteinExistence type="predicted"/>
<dbReference type="EMBL" id="KQ976625">
    <property type="protein sequence ID" value="KYM78971.1"/>
    <property type="molecule type" value="Genomic_DNA"/>
</dbReference>
<keyword evidence="3" id="KW-1185">Reference proteome</keyword>